<feature type="domain" description="F-box" evidence="2">
    <location>
        <begin position="12"/>
        <end position="62"/>
    </location>
</feature>
<organism evidence="3 4">
    <name type="scientific">Coccomyxa viridis</name>
    <dbReference type="NCBI Taxonomy" id="1274662"/>
    <lineage>
        <taxon>Eukaryota</taxon>
        <taxon>Viridiplantae</taxon>
        <taxon>Chlorophyta</taxon>
        <taxon>core chlorophytes</taxon>
        <taxon>Trebouxiophyceae</taxon>
        <taxon>Trebouxiophyceae incertae sedis</taxon>
        <taxon>Coccomyxaceae</taxon>
        <taxon>Coccomyxa</taxon>
    </lineage>
</organism>
<reference evidence="3 4" key="1">
    <citation type="submission" date="2024-06" db="EMBL/GenBank/DDBJ databases">
        <authorList>
            <person name="Kraege A."/>
            <person name="Thomma B."/>
        </authorList>
    </citation>
    <scope>NUCLEOTIDE SEQUENCE [LARGE SCALE GENOMIC DNA]</scope>
</reference>
<dbReference type="Gene3D" id="3.80.10.10">
    <property type="entry name" value="Ribonuclease Inhibitor"/>
    <property type="match status" value="1"/>
</dbReference>
<keyword evidence="4" id="KW-1185">Reference proteome</keyword>
<dbReference type="InterPro" id="IPR036047">
    <property type="entry name" value="F-box-like_dom_sf"/>
</dbReference>
<dbReference type="Proteomes" id="UP001497392">
    <property type="component" value="Unassembled WGS sequence"/>
</dbReference>
<sequence>MEGPRKAQRPLDIGLLDLPEVLLTGILKHLPLKSKIQSEAVCRGFRKVLRKPSQGSFLWDAIELNDLVFKDTDPSGLAWWLMQRRHGIRLLQFTPGESHQGSYRGTYTGQALAATQIQRKRHFVLHLIPQLAAVLPPEAEIQLDLRFADAESLLGSLEPVDAGRRAFVEQYWANLAGHLTRLKLDYAYDIDYPTTSVLEQLTRLQYLSLDGFGSEPASRASACLHLSFPHLHQLLISSFGEVKLWLDCPQLKGLHLIGASPLESIEGIPQGIERVFLTRIAEGSLPLQKIFQGHRLEQLTSLCLEMCPEAHEAPGALQVYKRAFGSGRLRELETNCPLEKLTHQCALPNSLQHLYLHLPLGRGLPLVLEQLTNLRVLEAINTEEGLMHLDRPLNPFLDMVHLERLAFSGGEGPKMECLDWTPGALKYLALAAVRILEGDLLPPGRKLDLVY</sequence>
<dbReference type="SUPFAM" id="SSF52047">
    <property type="entry name" value="RNI-like"/>
    <property type="match status" value="1"/>
</dbReference>
<protein>
    <submittedName>
        <fullName evidence="3">G2840 protein</fullName>
    </submittedName>
</protein>
<proteinExistence type="predicted"/>
<dbReference type="Pfam" id="PF00646">
    <property type="entry name" value="F-box"/>
    <property type="match status" value="1"/>
</dbReference>
<dbReference type="InterPro" id="IPR032675">
    <property type="entry name" value="LRR_dom_sf"/>
</dbReference>
<evidence type="ECO:0000313" key="3">
    <source>
        <dbReference type="EMBL" id="CAL5220774.1"/>
    </source>
</evidence>
<name>A0ABP1FPZ3_9CHLO</name>
<evidence type="ECO:0000313" key="4">
    <source>
        <dbReference type="Proteomes" id="UP001497392"/>
    </source>
</evidence>
<dbReference type="SUPFAM" id="SSF81383">
    <property type="entry name" value="F-box domain"/>
    <property type="match status" value="1"/>
</dbReference>
<dbReference type="PROSITE" id="PS50181">
    <property type="entry name" value="FBOX"/>
    <property type="match status" value="1"/>
</dbReference>
<dbReference type="CDD" id="cd09917">
    <property type="entry name" value="F-box_SF"/>
    <property type="match status" value="1"/>
</dbReference>
<dbReference type="EMBL" id="CAXHTA020000004">
    <property type="protein sequence ID" value="CAL5220774.1"/>
    <property type="molecule type" value="Genomic_DNA"/>
</dbReference>
<gene>
    <name evidence="3" type="primary">g2840</name>
    <name evidence="3" type="ORF">VP750_LOCUS2433</name>
</gene>
<dbReference type="InterPro" id="IPR001810">
    <property type="entry name" value="F-box_dom"/>
</dbReference>
<accession>A0ABP1FPZ3</accession>
<evidence type="ECO:0000256" key="1">
    <source>
        <dbReference type="ARBA" id="ARBA00004430"/>
    </source>
</evidence>
<evidence type="ECO:0000259" key="2">
    <source>
        <dbReference type="PROSITE" id="PS50181"/>
    </source>
</evidence>
<comment type="caution">
    <text evidence="3">The sequence shown here is derived from an EMBL/GenBank/DDBJ whole genome shotgun (WGS) entry which is preliminary data.</text>
</comment>
<comment type="subcellular location">
    <subcellularLocation>
        <location evidence="1">Cytoplasm</location>
        <location evidence="1">Cytoskeleton</location>
        <location evidence="1">Cilium axoneme</location>
    </subcellularLocation>
</comment>